<accession>A0AA88N998</accession>
<reference evidence="1" key="1">
    <citation type="submission" date="2023-08" db="EMBL/GenBank/DDBJ databases">
        <title>Pelteobagrus vachellii genome.</title>
        <authorList>
            <person name="Liu H."/>
        </authorList>
    </citation>
    <scope>NUCLEOTIDE SEQUENCE</scope>
    <source>
        <strain evidence="1">PRFRI_2022a</strain>
        <tissue evidence="1">Muscle</tissue>
    </source>
</reference>
<proteinExistence type="predicted"/>
<dbReference type="Proteomes" id="UP001187315">
    <property type="component" value="Unassembled WGS sequence"/>
</dbReference>
<gene>
    <name evidence="1" type="ORF">Q7C36_008449</name>
</gene>
<keyword evidence="2" id="KW-1185">Reference proteome</keyword>
<protein>
    <submittedName>
        <fullName evidence="1">Uncharacterized protein</fullName>
    </submittedName>
</protein>
<name>A0AA88N998_TACVA</name>
<organism evidence="1 2">
    <name type="scientific">Tachysurus vachellii</name>
    <name type="common">Darkbarbel catfish</name>
    <name type="synonym">Pelteobagrus vachellii</name>
    <dbReference type="NCBI Taxonomy" id="175792"/>
    <lineage>
        <taxon>Eukaryota</taxon>
        <taxon>Metazoa</taxon>
        <taxon>Chordata</taxon>
        <taxon>Craniata</taxon>
        <taxon>Vertebrata</taxon>
        <taxon>Euteleostomi</taxon>
        <taxon>Actinopterygii</taxon>
        <taxon>Neopterygii</taxon>
        <taxon>Teleostei</taxon>
        <taxon>Ostariophysi</taxon>
        <taxon>Siluriformes</taxon>
        <taxon>Bagridae</taxon>
        <taxon>Tachysurus</taxon>
    </lineage>
</organism>
<dbReference type="EMBL" id="JAVHJS010000008">
    <property type="protein sequence ID" value="KAK2849666.1"/>
    <property type="molecule type" value="Genomic_DNA"/>
</dbReference>
<evidence type="ECO:0000313" key="1">
    <source>
        <dbReference type="EMBL" id="KAK2849666.1"/>
    </source>
</evidence>
<dbReference type="AlphaFoldDB" id="A0AA88N998"/>
<evidence type="ECO:0000313" key="2">
    <source>
        <dbReference type="Proteomes" id="UP001187315"/>
    </source>
</evidence>
<sequence>MFFSTVELLPERKETPLNLAAVTVKAAVSHRGQDIINPCSRTSPAGIDVFLEVATLRPGARETSQKSFV</sequence>
<comment type="caution">
    <text evidence="1">The sequence shown here is derived from an EMBL/GenBank/DDBJ whole genome shotgun (WGS) entry which is preliminary data.</text>
</comment>